<reference evidence="1 2" key="1">
    <citation type="journal article" date="2018" name="BMC Genomics">
        <title>Genomic comparison of Trypanosoma conorhini and Trypanosoma rangeli to Trypanosoma cruzi strains of high and low virulence.</title>
        <authorList>
            <person name="Bradwell K.R."/>
            <person name="Koparde V.N."/>
            <person name="Matveyev A.V."/>
            <person name="Serrano M.G."/>
            <person name="Alves J.M."/>
            <person name="Parikh H."/>
            <person name="Huang B."/>
            <person name="Lee V."/>
            <person name="Espinosa-Alvarez O."/>
            <person name="Ortiz P.A."/>
            <person name="Costa-Martins A.G."/>
            <person name="Teixeira M.M."/>
            <person name="Buck G.A."/>
        </authorList>
    </citation>
    <scope>NUCLEOTIDE SEQUENCE [LARGE SCALE GENOMIC DNA]</scope>
    <source>
        <strain evidence="1 2">025E</strain>
    </source>
</reference>
<sequence>MGTKRQREEGEDGSEKCRVYFSYGDWNALVTLYRPLAFDTLDPETFPGLTFFFAPRVVGVMNGHYVLSLNGVNRPCDHLLRQRPWLPCSYHGPFRCSCHALEQIARGVRQLERELTFLPRRLALRVTKAGKHETAPFIYMDNLTRAATICLCGLPLPQTVLGPMTLCLLDDEYSIARAISSAFSESHRKMNAGTKCVLCAAETDRTCSVCGCWVCAKCDIQCCSCGKNACKACVVNIEEIPTKEEEYCLNCYSL</sequence>
<organism evidence="1 2">
    <name type="scientific">Trypanosoma conorhini</name>
    <dbReference type="NCBI Taxonomy" id="83891"/>
    <lineage>
        <taxon>Eukaryota</taxon>
        <taxon>Discoba</taxon>
        <taxon>Euglenozoa</taxon>
        <taxon>Kinetoplastea</taxon>
        <taxon>Metakinetoplastina</taxon>
        <taxon>Trypanosomatida</taxon>
        <taxon>Trypanosomatidae</taxon>
        <taxon>Trypanosoma</taxon>
    </lineage>
</organism>
<dbReference type="AlphaFoldDB" id="A0A422Q0U5"/>
<dbReference type="RefSeq" id="XP_029230193.1">
    <property type="nucleotide sequence ID" value="XM_029369766.1"/>
</dbReference>
<accession>A0A422Q0U5</accession>
<protein>
    <submittedName>
        <fullName evidence="1">Uncharacterized protein</fullName>
    </submittedName>
</protein>
<name>A0A422Q0U5_9TRYP</name>
<dbReference type="GeneID" id="40316454"/>
<dbReference type="OrthoDB" id="270273at2759"/>
<evidence type="ECO:0000313" key="1">
    <source>
        <dbReference type="EMBL" id="RNF23621.1"/>
    </source>
</evidence>
<dbReference type="EMBL" id="MKKU01000115">
    <property type="protein sequence ID" value="RNF23621.1"/>
    <property type="molecule type" value="Genomic_DNA"/>
</dbReference>
<dbReference type="Proteomes" id="UP000284403">
    <property type="component" value="Unassembled WGS sequence"/>
</dbReference>
<evidence type="ECO:0000313" key="2">
    <source>
        <dbReference type="Proteomes" id="UP000284403"/>
    </source>
</evidence>
<keyword evidence="2" id="KW-1185">Reference proteome</keyword>
<gene>
    <name evidence="1" type="ORF">Tco025E_02843</name>
</gene>
<comment type="caution">
    <text evidence="1">The sequence shown here is derived from an EMBL/GenBank/DDBJ whole genome shotgun (WGS) entry which is preliminary data.</text>
</comment>
<proteinExistence type="predicted"/>